<dbReference type="InterPro" id="IPR029056">
    <property type="entry name" value="Ribokinase-like"/>
</dbReference>
<evidence type="ECO:0000256" key="10">
    <source>
        <dbReference type="ARBA" id="ARBA00022977"/>
    </source>
</evidence>
<comment type="cofactor">
    <cofactor evidence="2 11">
        <name>Mg(2+)</name>
        <dbReference type="ChEBI" id="CHEBI:18420"/>
    </cofactor>
</comment>
<reference evidence="12 13" key="1">
    <citation type="submission" date="2018-12" db="EMBL/GenBank/DDBJ databases">
        <authorList>
            <consortium name="Pathogen Informatics"/>
        </authorList>
    </citation>
    <scope>NUCLEOTIDE SEQUENCE [LARGE SCALE GENOMIC DNA]</scope>
    <source>
        <strain evidence="12 13">NCTC11923</strain>
    </source>
</reference>
<keyword evidence="10 11" id="KW-0784">Thiamine biosynthesis</keyword>
<dbReference type="GO" id="GO:0005524">
    <property type="term" value="F:ATP binding"/>
    <property type="evidence" value="ECO:0007669"/>
    <property type="project" value="UniProtKB-UniRule"/>
</dbReference>
<dbReference type="InterPro" id="IPR000417">
    <property type="entry name" value="Hyethyz_kinase"/>
</dbReference>
<keyword evidence="7 11" id="KW-0418">Kinase</keyword>
<comment type="similarity">
    <text evidence="11">Belongs to the Thz kinase family.</text>
</comment>
<dbReference type="STRING" id="1278298.GCA_000428685_01240"/>
<dbReference type="GO" id="GO:0009229">
    <property type="term" value="P:thiamine diphosphate biosynthetic process"/>
    <property type="evidence" value="ECO:0007669"/>
    <property type="project" value="UniProtKB-UniRule"/>
</dbReference>
<dbReference type="KEGG" id="asla:NCTC11923_02222"/>
<evidence type="ECO:0000256" key="9">
    <source>
        <dbReference type="ARBA" id="ARBA00022842"/>
    </source>
</evidence>
<proteinExistence type="inferred from homology"/>
<organism evidence="12 13">
    <name type="scientific">Actinomyces slackii</name>
    <dbReference type="NCBI Taxonomy" id="52774"/>
    <lineage>
        <taxon>Bacteria</taxon>
        <taxon>Bacillati</taxon>
        <taxon>Actinomycetota</taxon>
        <taxon>Actinomycetes</taxon>
        <taxon>Actinomycetales</taxon>
        <taxon>Actinomycetaceae</taxon>
        <taxon>Actinomyces</taxon>
    </lineage>
</organism>
<evidence type="ECO:0000256" key="6">
    <source>
        <dbReference type="ARBA" id="ARBA00022741"/>
    </source>
</evidence>
<keyword evidence="4 11" id="KW-0808">Transferase</keyword>
<dbReference type="AlphaFoldDB" id="A0A3S4SQR4"/>
<dbReference type="EC" id="2.7.1.50" evidence="11"/>
<feature type="binding site" evidence="11">
    <location>
        <position position="201"/>
    </location>
    <ligand>
        <name>substrate</name>
    </ligand>
</feature>
<feature type="binding site" evidence="11">
    <location>
        <position position="54"/>
    </location>
    <ligand>
        <name>substrate</name>
    </ligand>
</feature>
<evidence type="ECO:0000256" key="11">
    <source>
        <dbReference type="HAMAP-Rule" id="MF_00228"/>
    </source>
</evidence>
<comment type="pathway">
    <text evidence="3 11">Cofactor biosynthesis; thiamine diphosphate biosynthesis; 4-methyl-5-(2-phosphoethyl)-thiazole from 5-(2-hydroxyethyl)-4-methylthiazole: step 1/1.</text>
</comment>
<keyword evidence="9 11" id="KW-0460">Magnesium</keyword>
<feature type="binding site" evidence="11">
    <location>
        <position position="129"/>
    </location>
    <ligand>
        <name>ATP</name>
        <dbReference type="ChEBI" id="CHEBI:30616"/>
    </ligand>
</feature>
<comment type="function">
    <text evidence="11">Catalyzes the phosphorylation of the hydroxyl group of 4-methyl-5-beta-hydroxyethylthiazole (THZ).</text>
</comment>
<dbReference type="Pfam" id="PF02110">
    <property type="entry name" value="HK"/>
    <property type="match status" value="1"/>
</dbReference>
<evidence type="ECO:0000256" key="2">
    <source>
        <dbReference type="ARBA" id="ARBA00001946"/>
    </source>
</evidence>
<feature type="binding site" evidence="11">
    <location>
        <position position="174"/>
    </location>
    <ligand>
        <name>ATP</name>
        <dbReference type="ChEBI" id="CHEBI:30616"/>
    </ligand>
</feature>
<dbReference type="HAMAP" id="MF_00228">
    <property type="entry name" value="Thz_kinase"/>
    <property type="match status" value="1"/>
</dbReference>
<name>A0A3S4SQR4_9ACTO</name>
<evidence type="ECO:0000256" key="7">
    <source>
        <dbReference type="ARBA" id="ARBA00022777"/>
    </source>
</evidence>
<gene>
    <name evidence="11 12" type="primary">thiM</name>
    <name evidence="12" type="ORF">NCTC11923_02222</name>
</gene>
<dbReference type="CDD" id="cd01170">
    <property type="entry name" value="THZ_kinase"/>
    <property type="match status" value="1"/>
</dbReference>
<evidence type="ECO:0000256" key="1">
    <source>
        <dbReference type="ARBA" id="ARBA00001771"/>
    </source>
</evidence>
<accession>A0A3S4SQR4</accession>
<dbReference type="UniPathway" id="UPA00060">
    <property type="reaction ID" value="UER00139"/>
</dbReference>
<dbReference type="EMBL" id="LR134363">
    <property type="protein sequence ID" value="VEG75551.1"/>
    <property type="molecule type" value="Genomic_DNA"/>
</dbReference>
<sequence length="260" mass="26227">MTGIDHEAVDIRALARRTAAALRSRAPLVHCLTATASMHLVANGLLAVGSRPMMTETVEEAPMMTGQADALLVNLGALSADGARGIPATVTASRASGHPWVLDPVAVGIAPVRTALAHRLLDQGPAVVRANASEIRALNGSRGGCGTDTTARPEEAEAEAMALAQRTGGIVAVSGEADLITDGRRTIRLHCGSPLLTRVTGTGCLLGALMASGLGAGLSPWESAVGATALLGLAGQDAASRSTAMGSFQVALLDCLDEAG</sequence>
<dbReference type="GO" id="GO:0004417">
    <property type="term" value="F:hydroxyethylthiazole kinase activity"/>
    <property type="evidence" value="ECO:0007669"/>
    <property type="project" value="UniProtKB-UniRule"/>
</dbReference>
<dbReference type="GO" id="GO:0009228">
    <property type="term" value="P:thiamine biosynthetic process"/>
    <property type="evidence" value="ECO:0007669"/>
    <property type="project" value="UniProtKB-KW"/>
</dbReference>
<evidence type="ECO:0000256" key="3">
    <source>
        <dbReference type="ARBA" id="ARBA00004868"/>
    </source>
</evidence>
<evidence type="ECO:0000313" key="12">
    <source>
        <dbReference type="EMBL" id="VEG75551.1"/>
    </source>
</evidence>
<dbReference type="PRINTS" id="PR01099">
    <property type="entry name" value="HYETHTZKNASE"/>
</dbReference>
<evidence type="ECO:0000256" key="4">
    <source>
        <dbReference type="ARBA" id="ARBA00022679"/>
    </source>
</evidence>
<dbReference type="PIRSF" id="PIRSF000513">
    <property type="entry name" value="Thz_kinase"/>
    <property type="match status" value="1"/>
</dbReference>
<dbReference type="GO" id="GO:0000287">
    <property type="term" value="F:magnesium ion binding"/>
    <property type="evidence" value="ECO:0007669"/>
    <property type="project" value="UniProtKB-UniRule"/>
</dbReference>
<comment type="catalytic activity">
    <reaction evidence="1 11">
        <text>5-(2-hydroxyethyl)-4-methylthiazole + ATP = 4-methyl-5-(2-phosphooxyethyl)-thiazole + ADP + H(+)</text>
        <dbReference type="Rhea" id="RHEA:24212"/>
        <dbReference type="ChEBI" id="CHEBI:15378"/>
        <dbReference type="ChEBI" id="CHEBI:17957"/>
        <dbReference type="ChEBI" id="CHEBI:30616"/>
        <dbReference type="ChEBI" id="CHEBI:58296"/>
        <dbReference type="ChEBI" id="CHEBI:456216"/>
        <dbReference type="EC" id="2.7.1.50"/>
    </reaction>
</comment>
<protein>
    <recommendedName>
        <fullName evidence="11">Hydroxyethylthiazole kinase</fullName>
        <ecNumber evidence="11">2.7.1.50</ecNumber>
    </recommendedName>
    <alternativeName>
        <fullName evidence="11">4-methyl-5-beta-hydroxyethylthiazole kinase</fullName>
        <shortName evidence="11">TH kinase</shortName>
        <shortName evidence="11">Thz kinase</shortName>
    </alternativeName>
</protein>
<dbReference type="Gene3D" id="3.40.1190.20">
    <property type="match status" value="1"/>
</dbReference>
<evidence type="ECO:0000256" key="5">
    <source>
        <dbReference type="ARBA" id="ARBA00022723"/>
    </source>
</evidence>
<keyword evidence="5 11" id="KW-0479">Metal-binding</keyword>
<keyword evidence="13" id="KW-1185">Reference proteome</keyword>
<evidence type="ECO:0000256" key="8">
    <source>
        <dbReference type="ARBA" id="ARBA00022840"/>
    </source>
</evidence>
<keyword evidence="6 11" id="KW-0547">Nucleotide-binding</keyword>
<dbReference type="SUPFAM" id="SSF53613">
    <property type="entry name" value="Ribokinase-like"/>
    <property type="match status" value="1"/>
</dbReference>
<dbReference type="NCBIfam" id="NF006830">
    <property type="entry name" value="PRK09355.1"/>
    <property type="match status" value="1"/>
</dbReference>
<dbReference type="Proteomes" id="UP000276899">
    <property type="component" value="Chromosome"/>
</dbReference>
<dbReference type="RefSeq" id="WP_034514758.1">
    <property type="nucleotide sequence ID" value="NZ_CBCRWE010000001.1"/>
</dbReference>
<evidence type="ECO:0000313" key="13">
    <source>
        <dbReference type="Proteomes" id="UP000276899"/>
    </source>
</evidence>
<keyword evidence="8 11" id="KW-0067">ATP-binding</keyword>